<dbReference type="AlphaFoldDB" id="A0A540M7B8"/>
<proteinExistence type="predicted"/>
<dbReference type="Proteomes" id="UP000315295">
    <property type="component" value="Unassembled WGS sequence"/>
</dbReference>
<gene>
    <name evidence="1" type="ORF">C1H46_019851</name>
</gene>
<evidence type="ECO:0000313" key="2">
    <source>
        <dbReference type="Proteomes" id="UP000315295"/>
    </source>
</evidence>
<protein>
    <submittedName>
        <fullName evidence="1">Uncharacterized protein</fullName>
    </submittedName>
</protein>
<keyword evidence="2" id="KW-1185">Reference proteome</keyword>
<sequence>MYFSGFAKNGIRQTTVEFGRPRRLNNIQTLPCTKHFTEVGALKQNAKVLLLTHFPYHVCKWFNNISMLMPEAVVDSFVPHITSLLAVFTRNHLNQLASQLAWPYDDH</sequence>
<comment type="caution">
    <text evidence="1">The sequence shown here is derived from an EMBL/GenBank/DDBJ whole genome shotgun (WGS) entry which is preliminary data.</text>
</comment>
<organism evidence="1 2">
    <name type="scientific">Malus baccata</name>
    <name type="common">Siberian crab apple</name>
    <name type="synonym">Pyrus baccata</name>
    <dbReference type="NCBI Taxonomy" id="106549"/>
    <lineage>
        <taxon>Eukaryota</taxon>
        <taxon>Viridiplantae</taxon>
        <taxon>Streptophyta</taxon>
        <taxon>Embryophyta</taxon>
        <taxon>Tracheophyta</taxon>
        <taxon>Spermatophyta</taxon>
        <taxon>Magnoliopsida</taxon>
        <taxon>eudicotyledons</taxon>
        <taxon>Gunneridae</taxon>
        <taxon>Pentapetalae</taxon>
        <taxon>rosids</taxon>
        <taxon>fabids</taxon>
        <taxon>Rosales</taxon>
        <taxon>Rosaceae</taxon>
        <taxon>Amygdaloideae</taxon>
        <taxon>Maleae</taxon>
        <taxon>Malus</taxon>
    </lineage>
</organism>
<accession>A0A540M7B8</accession>
<reference evidence="1 2" key="1">
    <citation type="journal article" date="2019" name="G3 (Bethesda)">
        <title>Sequencing of a Wild Apple (Malus baccata) Genome Unravels the Differences Between Cultivated and Wild Apple Species Regarding Disease Resistance and Cold Tolerance.</title>
        <authorList>
            <person name="Chen X."/>
        </authorList>
    </citation>
    <scope>NUCLEOTIDE SEQUENCE [LARGE SCALE GENOMIC DNA]</scope>
    <source>
        <strain evidence="2">cv. Shandingzi</strain>
        <tissue evidence="1">Leaves</tissue>
    </source>
</reference>
<dbReference type="EMBL" id="VIEB01000340">
    <property type="protein sequence ID" value="TQD94606.1"/>
    <property type="molecule type" value="Genomic_DNA"/>
</dbReference>
<evidence type="ECO:0000313" key="1">
    <source>
        <dbReference type="EMBL" id="TQD94606.1"/>
    </source>
</evidence>
<name>A0A540M7B8_MALBA</name>